<protein>
    <submittedName>
        <fullName evidence="2">Type IX secretion system membrane protein, PorP/SprF family</fullName>
    </submittedName>
</protein>
<dbReference type="NCBIfam" id="TIGR03519">
    <property type="entry name" value="T9SS_PorP_fam"/>
    <property type="match status" value="1"/>
</dbReference>
<dbReference type="InterPro" id="IPR019861">
    <property type="entry name" value="PorP/SprF_Bacteroidetes"/>
</dbReference>
<evidence type="ECO:0000256" key="1">
    <source>
        <dbReference type="SAM" id="SignalP"/>
    </source>
</evidence>
<keyword evidence="1" id="KW-0732">Signal</keyword>
<evidence type="ECO:0000313" key="3">
    <source>
        <dbReference type="Proteomes" id="UP000190166"/>
    </source>
</evidence>
<dbReference type="EMBL" id="FUZZ01000005">
    <property type="protein sequence ID" value="SKD09958.1"/>
    <property type="molecule type" value="Genomic_DNA"/>
</dbReference>
<feature type="signal peptide" evidence="1">
    <location>
        <begin position="1"/>
        <end position="23"/>
    </location>
</feature>
<reference evidence="2 3" key="1">
    <citation type="submission" date="2017-02" db="EMBL/GenBank/DDBJ databases">
        <authorList>
            <person name="Peterson S.W."/>
        </authorList>
    </citation>
    <scope>NUCLEOTIDE SEQUENCE [LARGE SCALE GENOMIC DNA]</scope>
    <source>
        <strain evidence="2 3">DSM 18108</strain>
    </source>
</reference>
<dbReference type="AlphaFoldDB" id="A0A1T5PC47"/>
<feature type="chain" id="PRO_5012820946" evidence="1">
    <location>
        <begin position="24"/>
        <end position="305"/>
    </location>
</feature>
<accession>A0A1T5PC47</accession>
<evidence type="ECO:0000313" key="2">
    <source>
        <dbReference type="EMBL" id="SKD09958.1"/>
    </source>
</evidence>
<sequence length="305" mass="33307">MKKYVRYITLLGAFALSSQYAGAQTAGNPTMMYEPLAAQYFLDQYMANAAMAGIDTGLHVYAAYQRQSSDIPGAPVAKALTADYMLGKRVGIGMNIFNDKAGLINSTKVAFTYAYHLPLSLSGAGVLHFGLSAAFINRRLDTKGVNGDITDTYINAFNRRDNYFEGDFGMAYTRKGLTVQASVPNLVSFVKNKAEDDGIDRALYFAAAGYKFEMDGQLNSIEPKVCMRGVKGYDNIIDAGANFIFLQQQLNAFAMYHSSKSFSAGAGVNYRSIAGFQLVYNSQTAGLSNYTNGTFEVNLVIHLFK</sequence>
<dbReference type="RefSeq" id="WP_159454471.1">
    <property type="nucleotide sequence ID" value="NZ_FUZZ01000005.1"/>
</dbReference>
<proteinExistence type="predicted"/>
<name>A0A1T5PC47_9BACT</name>
<organism evidence="2 3">
    <name type="scientific">Chitinophaga ginsengisegetis</name>
    <dbReference type="NCBI Taxonomy" id="393003"/>
    <lineage>
        <taxon>Bacteria</taxon>
        <taxon>Pseudomonadati</taxon>
        <taxon>Bacteroidota</taxon>
        <taxon>Chitinophagia</taxon>
        <taxon>Chitinophagales</taxon>
        <taxon>Chitinophagaceae</taxon>
        <taxon>Chitinophaga</taxon>
    </lineage>
</organism>
<gene>
    <name evidence="2" type="ORF">SAMN05660461_5857</name>
</gene>
<keyword evidence="3" id="KW-1185">Reference proteome</keyword>
<dbReference type="Pfam" id="PF11751">
    <property type="entry name" value="PorP_SprF"/>
    <property type="match status" value="1"/>
</dbReference>
<dbReference type="STRING" id="393003.SAMN05660461_5857"/>
<dbReference type="Proteomes" id="UP000190166">
    <property type="component" value="Unassembled WGS sequence"/>
</dbReference>